<evidence type="ECO:0000313" key="2">
    <source>
        <dbReference type="Proteomes" id="UP000050525"/>
    </source>
</evidence>
<name>A0A151MQU6_ALLMI</name>
<sequence length="79" mass="9123">MPFWVCIFKFERRELMQPYVTSVFTASPAPPVERMHQTNGFGGIAHTGMKFLKSERAVLTHPRRASDLGDRTFTYNMDN</sequence>
<dbReference type="AlphaFoldDB" id="A0A151MQU6"/>
<protein>
    <submittedName>
        <fullName evidence="1">Uncharacterized protein</fullName>
    </submittedName>
</protein>
<keyword evidence="2" id="KW-1185">Reference proteome</keyword>
<reference evidence="1 2" key="1">
    <citation type="journal article" date="2012" name="Genome Biol.">
        <title>Sequencing three crocodilian genomes to illuminate the evolution of archosaurs and amniotes.</title>
        <authorList>
            <person name="St John J.A."/>
            <person name="Braun E.L."/>
            <person name="Isberg S.R."/>
            <person name="Miles L.G."/>
            <person name="Chong A.Y."/>
            <person name="Gongora J."/>
            <person name="Dalzell P."/>
            <person name="Moran C."/>
            <person name="Bed'hom B."/>
            <person name="Abzhanov A."/>
            <person name="Burgess S.C."/>
            <person name="Cooksey A.M."/>
            <person name="Castoe T.A."/>
            <person name="Crawford N.G."/>
            <person name="Densmore L.D."/>
            <person name="Drew J.C."/>
            <person name="Edwards S.V."/>
            <person name="Faircloth B.C."/>
            <person name="Fujita M.K."/>
            <person name="Greenwold M.J."/>
            <person name="Hoffmann F.G."/>
            <person name="Howard J.M."/>
            <person name="Iguchi T."/>
            <person name="Janes D.E."/>
            <person name="Khan S.Y."/>
            <person name="Kohno S."/>
            <person name="de Koning A.J."/>
            <person name="Lance S.L."/>
            <person name="McCarthy F.M."/>
            <person name="McCormack J.E."/>
            <person name="Merchant M.E."/>
            <person name="Peterson D.G."/>
            <person name="Pollock D.D."/>
            <person name="Pourmand N."/>
            <person name="Raney B.J."/>
            <person name="Roessler K.A."/>
            <person name="Sanford J.R."/>
            <person name="Sawyer R.H."/>
            <person name="Schmidt C.J."/>
            <person name="Triplett E.W."/>
            <person name="Tuberville T.D."/>
            <person name="Venegas-Anaya M."/>
            <person name="Howard J.T."/>
            <person name="Jarvis E.D."/>
            <person name="Guillette L.J.Jr."/>
            <person name="Glenn T.C."/>
            <person name="Green R.E."/>
            <person name="Ray D.A."/>
        </authorList>
    </citation>
    <scope>NUCLEOTIDE SEQUENCE [LARGE SCALE GENOMIC DNA]</scope>
    <source>
        <strain evidence="1">KSC_2009_1</strain>
    </source>
</reference>
<dbReference type="Proteomes" id="UP000050525">
    <property type="component" value="Unassembled WGS sequence"/>
</dbReference>
<proteinExistence type="predicted"/>
<dbReference type="EMBL" id="AKHW03005461">
    <property type="protein sequence ID" value="KYO26911.1"/>
    <property type="molecule type" value="Genomic_DNA"/>
</dbReference>
<organism evidence="1 2">
    <name type="scientific">Alligator mississippiensis</name>
    <name type="common">American alligator</name>
    <dbReference type="NCBI Taxonomy" id="8496"/>
    <lineage>
        <taxon>Eukaryota</taxon>
        <taxon>Metazoa</taxon>
        <taxon>Chordata</taxon>
        <taxon>Craniata</taxon>
        <taxon>Vertebrata</taxon>
        <taxon>Euteleostomi</taxon>
        <taxon>Archelosauria</taxon>
        <taxon>Archosauria</taxon>
        <taxon>Crocodylia</taxon>
        <taxon>Alligatoridae</taxon>
        <taxon>Alligatorinae</taxon>
        <taxon>Alligator</taxon>
    </lineage>
</organism>
<gene>
    <name evidence="1" type="ORF">Y1Q_0019335</name>
</gene>
<comment type="caution">
    <text evidence="1">The sequence shown here is derived from an EMBL/GenBank/DDBJ whole genome shotgun (WGS) entry which is preliminary data.</text>
</comment>
<evidence type="ECO:0000313" key="1">
    <source>
        <dbReference type="EMBL" id="KYO26911.1"/>
    </source>
</evidence>
<accession>A0A151MQU6</accession>